<dbReference type="InterPro" id="IPR031982">
    <property type="entry name" value="PilE-like"/>
</dbReference>
<accession>A0A0A8TRB6</accession>
<dbReference type="GO" id="GO:0015627">
    <property type="term" value="C:type II protein secretion system complex"/>
    <property type="evidence" value="ECO:0007669"/>
    <property type="project" value="InterPro"/>
</dbReference>
<dbReference type="PRINTS" id="PR00813">
    <property type="entry name" value="BCTERIALGSPG"/>
</dbReference>
<reference evidence="2" key="1">
    <citation type="submission" date="2022-02" db="EMBL/GenBank/DDBJ databases">
        <title>Characterization of Tn125 harboring carbapenem-resistant Acinetobacter bereziniae clinical isolates.</title>
        <authorList>
            <person name="Wong N.-K."/>
            <person name="Pan Q."/>
        </authorList>
    </citation>
    <scope>NUCLEOTIDE SEQUENCE</scope>
    <source>
        <strain evidence="2">GD03393</strain>
    </source>
</reference>
<dbReference type="InterPro" id="IPR045584">
    <property type="entry name" value="Pilin-like"/>
</dbReference>
<name>A0A0A8TRB6_ACIBZ</name>
<evidence type="ECO:0000313" key="3">
    <source>
        <dbReference type="Proteomes" id="UP000644140"/>
    </source>
</evidence>
<dbReference type="Pfam" id="PF16732">
    <property type="entry name" value="ComP_DUS"/>
    <property type="match status" value="1"/>
</dbReference>
<dbReference type="SUPFAM" id="SSF54523">
    <property type="entry name" value="Pili subunits"/>
    <property type="match status" value="1"/>
</dbReference>
<gene>
    <name evidence="2" type="ORF">I9054_002205</name>
</gene>
<sequence length="148" mass="16119">MVKEQGFSLIELLIVVAILGILARIAYPMYTDYLIKANRVDMQSEMVRIGGLLQKYRTLNSTFLKKQDATPIDLTTVGAADQYPSGGKPLYKLTLSNVSAGTWTLTATPNENTNQAGNGSIVLNNQGQKCWTKGTSCTPSATTNWDGR</sequence>
<dbReference type="Proteomes" id="UP000644140">
    <property type="component" value="Chromosome"/>
</dbReference>
<dbReference type="InterPro" id="IPR012902">
    <property type="entry name" value="N_methyl_site"/>
</dbReference>
<dbReference type="Pfam" id="PF07963">
    <property type="entry name" value="N_methyl"/>
    <property type="match status" value="1"/>
</dbReference>
<organism evidence="2 3">
    <name type="scientific">Acinetobacter bereziniae</name>
    <name type="common">Acinetobacter genomosp. 10</name>
    <dbReference type="NCBI Taxonomy" id="106648"/>
    <lineage>
        <taxon>Bacteria</taxon>
        <taxon>Pseudomonadati</taxon>
        <taxon>Pseudomonadota</taxon>
        <taxon>Gammaproteobacteria</taxon>
        <taxon>Moraxellales</taxon>
        <taxon>Moraxellaceae</taxon>
        <taxon>Acinetobacter</taxon>
    </lineage>
</organism>
<evidence type="ECO:0000313" key="2">
    <source>
        <dbReference type="EMBL" id="UUN98300.1"/>
    </source>
</evidence>
<protein>
    <submittedName>
        <fullName evidence="2">Prepilin-type N-terminal cleavage/methylation domain-containing protein</fullName>
    </submittedName>
</protein>
<dbReference type="NCBIfam" id="TIGR02532">
    <property type="entry name" value="IV_pilin_GFxxxE"/>
    <property type="match status" value="1"/>
</dbReference>
<dbReference type="EMBL" id="CP092085">
    <property type="protein sequence ID" value="UUN98300.1"/>
    <property type="molecule type" value="Genomic_DNA"/>
</dbReference>
<dbReference type="AlphaFoldDB" id="A0A0A8TRB6"/>
<dbReference type="GO" id="GO:0043683">
    <property type="term" value="P:type IV pilus assembly"/>
    <property type="evidence" value="ECO:0007669"/>
    <property type="project" value="InterPro"/>
</dbReference>
<evidence type="ECO:0000256" key="1">
    <source>
        <dbReference type="ARBA" id="ARBA00022481"/>
    </source>
</evidence>
<dbReference type="InterPro" id="IPR000983">
    <property type="entry name" value="Bac_GSPG_pilin"/>
</dbReference>
<dbReference type="Gene3D" id="3.30.700.10">
    <property type="entry name" value="Glycoprotein, Type 4 Pilin"/>
    <property type="match status" value="1"/>
</dbReference>
<proteinExistence type="predicted"/>
<dbReference type="RefSeq" id="WP_004826435.1">
    <property type="nucleotide sequence ID" value="NZ_BKJQ01000027.1"/>
</dbReference>
<dbReference type="GO" id="GO:0015628">
    <property type="term" value="P:protein secretion by the type II secretion system"/>
    <property type="evidence" value="ECO:0007669"/>
    <property type="project" value="InterPro"/>
</dbReference>
<keyword evidence="1" id="KW-0488">Methylation</keyword>